<dbReference type="Proteomes" id="UP000238642">
    <property type="component" value="Unassembled WGS sequence"/>
</dbReference>
<comment type="caution">
    <text evidence="1">The sequence shown here is derived from an EMBL/GenBank/DDBJ whole genome shotgun (WGS) entry which is preliminary data.</text>
</comment>
<gene>
    <name evidence="1" type="ORF">C5749_00270</name>
</gene>
<protein>
    <submittedName>
        <fullName evidence="1">Uncharacterized protein</fullName>
    </submittedName>
</protein>
<sequence length="93" mass="10051">MVSKGIYLFDAKNGEKLAYAGTKDLGTGTVKYSHFYDGEVLLFGISGVGLLDFEGHIVASIPAKNVKGFAATGEEIWLLENRKLTRVDAQQGI</sequence>
<name>A0A2S9JR58_9SPHI</name>
<dbReference type="AlphaFoldDB" id="A0A2S9JR58"/>
<dbReference type="EMBL" id="PVBS01000001">
    <property type="protein sequence ID" value="PRD55775.1"/>
    <property type="molecule type" value="Genomic_DNA"/>
</dbReference>
<evidence type="ECO:0000313" key="2">
    <source>
        <dbReference type="Proteomes" id="UP000238642"/>
    </source>
</evidence>
<evidence type="ECO:0000313" key="1">
    <source>
        <dbReference type="EMBL" id="PRD55775.1"/>
    </source>
</evidence>
<organism evidence="1 2">
    <name type="scientific">Sphingobacterium gobiense</name>
    <dbReference type="NCBI Taxonomy" id="1382456"/>
    <lineage>
        <taxon>Bacteria</taxon>
        <taxon>Pseudomonadati</taxon>
        <taxon>Bacteroidota</taxon>
        <taxon>Sphingobacteriia</taxon>
        <taxon>Sphingobacteriales</taxon>
        <taxon>Sphingobacteriaceae</taxon>
        <taxon>Sphingobacterium</taxon>
    </lineage>
</organism>
<reference evidence="1 2" key="1">
    <citation type="submission" date="2018-02" db="EMBL/GenBank/DDBJ databases">
        <title>The draft genome of Sphingobacterium gobiense H7.</title>
        <authorList>
            <person name="Li L."/>
            <person name="Liu L."/>
            <person name="Zhang X."/>
            <person name="Wang T."/>
            <person name="Liang L."/>
        </authorList>
    </citation>
    <scope>NUCLEOTIDE SEQUENCE [LARGE SCALE GENOMIC DNA]</scope>
    <source>
        <strain evidence="1 2">ACCC 05757</strain>
    </source>
</reference>
<accession>A0A2S9JR58</accession>
<proteinExistence type="predicted"/>
<keyword evidence="2" id="KW-1185">Reference proteome</keyword>